<evidence type="ECO:0000313" key="2">
    <source>
        <dbReference type="EMBL" id="SVA54699.1"/>
    </source>
</evidence>
<dbReference type="AlphaFoldDB" id="A0A381WQA4"/>
<evidence type="ECO:0000256" key="1">
    <source>
        <dbReference type="SAM" id="MobiDB-lite"/>
    </source>
</evidence>
<reference evidence="2" key="1">
    <citation type="submission" date="2018-05" db="EMBL/GenBank/DDBJ databases">
        <authorList>
            <person name="Lanie J.A."/>
            <person name="Ng W.-L."/>
            <person name="Kazmierczak K.M."/>
            <person name="Andrzejewski T.M."/>
            <person name="Davidsen T.M."/>
            <person name="Wayne K.J."/>
            <person name="Tettelin H."/>
            <person name="Glass J.I."/>
            <person name="Rusch D."/>
            <person name="Podicherti R."/>
            <person name="Tsui H.-C.T."/>
            <person name="Winkler M.E."/>
        </authorList>
    </citation>
    <scope>NUCLEOTIDE SEQUENCE</scope>
</reference>
<feature type="compositionally biased region" description="Polar residues" evidence="1">
    <location>
        <begin position="1"/>
        <end position="10"/>
    </location>
</feature>
<name>A0A381WQA4_9ZZZZ</name>
<protein>
    <submittedName>
        <fullName evidence="2">Uncharacterized protein</fullName>
    </submittedName>
</protein>
<proteinExistence type="predicted"/>
<gene>
    <name evidence="2" type="ORF">METZ01_LOCUS107553</name>
</gene>
<feature type="region of interest" description="Disordered" evidence="1">
    <location>
        <begin position="1"/>
        <end position="22"/>
    </location>
</feature>
<accession>A0A381WQA4</accession>
<sequence>MKHQLTSDQTRLTKDTAMVSPG</sequence>
<organism evidence="2">
    <name type="scientific">marine metagenome</name>
    <dbReference type="NCBI Taxonomy" id="408172"/>
    <lineage>
        <taxon>unclassified sequences</taxon>
        <taxon>metagenomes</taxon>
        <taxon>ecological metagenomes</taxon>
    </lineage>
</organism>
<dbReference type="EMBL" id="UINC01012536">
    <property type="protein sequence ID" value="SVA54699.1"/>
    <property type="molecule type" value="Genomic_DNA"/>
</dbReference>